<dbReference type="Proteomes" id="UP001497516">
    <property type="component" value="Chromosome 2"/>
</dbReference>
<evidence type="ECO:0000313" key="2">
    <source>
        <dbReference type="EMBL" id="CAL1370492.1"/>
    </source>
</evidence>
<evidence type="ECO:0000313" key="3">
    <source>
        <dbReference type="Proteomes" id="UP001497516"/>
    </source>
</evidence>
<keyword evidence="3" id="KW-1185">Reference proteome</keyword>
<gene>
    <name evidence="2" type="ORF">LTRI10_LOCUS12615</name>
</gene>
<keyword evidence="1" id="KW-1133">Transmembrane helix</keyword>
<keyword evidence="1" id="KW-0472">Membrane</keyword>
<keyword evidence="1" id="KW-0812">Transmembrane</keyword>
<dbReference type="EMBL" id="OZ034815">
    <property type="protein sequence ID" value="CAL1370492.1"/>
    <property type="molecule type" value="Genomic_DNA"/>
</dbReference>
<organism evidence="2 3">
    <name type="scientific">Linum trigynum</name>
    <dbReference type="NCBI Taxonomy" id="586398"/>
    <lineage>
        <taxon>Eukaryota</taxon>
        <taxon>Viridiplantae</taxon>
        <taxon>Streptophyta</taxon>
        <taxon>Embryophyta</taxon>
        <taxon>Tracheophyta</taxon>
        <taxon>Spermatophyta</taxon>
        <taxon>Magnoliopsida</taxon>
        <taxon>eudicotyledons</taxon>
        <taxon>Gunneridae</taxon>
        <taxon>Pentapetalae</taxon>
        <taxon>rosids</taxon>
        <taxon>fabids</taxon>
        <taxon>Malpighiales</taxon>
        <taxon>Linaceae</taxon>
        <taxon>Linum</taxon>
    </lineage>
</organism>
<reference evidence="2 3" key="1">
    <citation type="submission" date="2024-04" db="EMBL/GenBank/DDBJ databases">
        <authorList>
            <person name="Fracassetti M."/>
        </authorList>
    </citation>
    <scope>NUCLEOTIDE SEQUENCE [LARGE SCALE GENOMIC DNA]</scope>
</reference>
<dbReference type="AlphaFoldDB" id="A0AAV2DB51"/>
<feature type="transmembrane region" description="Helical" evidence="1">
    <location>
        <begin position="28"/>
        <end position="51"/>
    </location>
</feature>
<proteinExistence type="predicted"/>
<sequence length="206" mass="23166">MTPWNSNKQGNSHLHTAAAIDGAAPATVVVILLAIPESTTIALLRLLFFFLGQRFVVFHRRLKLPADAIIFDAPPRTTIRRPPPDRKRSWSLRRVDLHPLRLPCSINRLVDAGDDANVEVTVKICRRHCIPGTPCASTDRPPSSSSQESRRLLHRNVPVQLFQFEPCFSSAAAELLVLYPLPFVSLLSKRLPSPIRIPNNFHSFYH</sequence>
<accession>A0AAV2DB51</accession>
<protein>
    <submittedName>
        <fullName evidence="2">Uncharacterized protein</fullName>
    </submittedName>
</protein>
<evidence type="ECO:0000256" key="1">
    <source>
        <dbReference type="SAM" id="Phobius"/>
    </source>
</evidence>
<name>A0AAV2DB51_9ROSI</name>